<reference evidence="4 5" key="1">
    <citation type="submission" date="2024-05" db="EMBL/GenBank/DDBJ databases">
        <title>Long read based assembly of the Candida bracarensis genome reveals expanded adhesin content.</title>
        <authorList>
            <person name="Marcet-Houben M."/>
            <person name="Ksiezopolska E."/>
            <person name="Gabaldon T."/>
        </authorList>
    </citation>
    <scope>NUCLEOTIDE SEQUENCE [LARGE SCALE GENOMIC DNA]</scope>
    <source>
        <strain evidence="4 5">CBM6</strain>
    </source>
</reference>
<keyword evidence="5" id="KW-1185">Reference proteome</keyword>
<proteinExistence type="predicted"/>
<dbReference type="EMBL" id="JBEVYD010000011">
    <property type="protein sequence ID" value="KAL3229773.1"/>
    <property type="molecule type" value="Genomic_DNA"/>
</dbReference>
<gene>
    <name evidence="4" type="ORF">RNJ44_01909</name>
</gene>
<comment type="subcellular location">
    <subcellularLocation>
        <location evidence="1">Mitochondrion membrane</location>
    </subcellularLocation>
</comment>
<protein>
    <submittedName>
        <fullName evidence="4">ATP synthase subunit K, mitochondrial</fullName>
    </submittedName>
</protein>
<evidence type="ECO:0000313" key="5">
    <source>
        <dbReference type="Proteomes" id="UP001623330"/>
    </source>
</evidence>
<sequence length="63" mass="6998">MGAAYQILGRTFQPHQLAIATLSLLAIAAAPNPFAAKKTREVELNASSKEEEKFIKEYLEKHI</sequence>
<dbReference type="PANTHER" id="PTHR28074">
    <property type="entry name" value="ATP SYNTHASE SUBUNIT K, MITOCHONDRIAL"/>
    <property type="match status" value="1"/>
</dbReference>
<evidence type="ECO:0000256" key="2">
    <source>
        <dbReference type="ARBA" id="ARBA00023128"/>
    </source>
</evidence>
<dbReference type="Pfam" id="PF11022">
    <property type="entry name" value="ATP19"/>
    <property type="match status" value="1"/>
</dbReference>
<dbReference type="PANTHER" id="PTHR28074:SF1">
    <property type="entry name" value="ATP SYNTHASE SUBUNIT K, MITOCHONDRIAL"/>
    <property type="match status" value="1"/>
</dbReference>
<evidence type="ECO:0000256" key="3">
    <source>
        <dbReference type="ARBA" id="ARBA00023136"/>
    </source>
</evidence>
<keyword evidence="3" id="KW-0472">Membrane</keyword>
<organism evidence="4 5">
    <name type="scientific">Nakaseomyces bracarensis</name>
    <dbReference type="NCBI Taxonomy" id="273131"/>
    <lineage>
        <taxon>Eukaryota</taxon>
        <taxon>Fungi</taxon>
        <taxon>Dikarya</taxon>
        <taxon>Ascomycota</taxon>
        <taxon>Saccharomycotina</taxon>
        <taxon>Saccharomycetes</taxon>
        <taxon>Saccharomycetales</taxon>
        <taxon>Saccharomycetaceae</taxon>
        <taxon>Nakaseomyces</taxon>
    </lineage>
</organism>
<accession>A0ABR4NP71</accession>
<evidence type="ECO:0000256" key="1">
    <source>
        <dbReference type="ARBA" id="ARBA00004325"/>
    </source>
</evidence>
<evidence type="ECO:0000313" key="4">
    <source>
        <dbReference type="EMBL" id="KAL3229773.1"/>
    </source>
</evidence>
<comment type="caution">
    <text evidence="4">The sequence shown here is derived from an EMBL/GenBank/DDBJ whole genome shotgun (WGS) entry which is preliminary data.</text>
</comment>
<name>A0ABR4NP71_9SACH</name>
<dbReference type="Proteomes" id="UP001623330">
    <property type="component" value="Unassembled WGS sequence"/>
</dbReference>
<dbReference type="InterPro" id="IPR021278">
    <property type="entry name" value="ATP19"/>
</dbReference>
<keyword evidence="2" id="KW-0496">Mitochondrion</keyword>